<evidence type="ECO:0000256" key="7">
    <source>
        <dbReference type="ARBA" id="ARBA00022786"/>
    </source>
</evidence>
<evidence type="ECO:0000256" key="14">
    <source>
        <dbReference type="SAM" id="MobiDB-lite"/>
    </source>
</evidence>
<evidence type="ECO:0000256" key="8">
    <source>
        <dbReference type="ARBA" id="ARBA00022801"/>
    </source>
</evidence>
<keyword evidence="12" id="KW-1035">Host cytoplasm</keyword>
<dbReference type="GO" id="GO:0044423">
    <property type="term" value="C:virion component"/>
    <property type="evidence" value="ECO:0007669"/>
    <property type="project" value="UniProtKB-KW"/>
</dbReference>
<dbReference type="GO" id="GO:0008234">
    <property type="term" value="F:cysteine-type peptidase activity"/>
    <property type="evidence" value="ECO:0007669"/>
    <property type="project" value="UniProtKB-KW"/>
</dbReference>
<keyword evidence="11" id="KW-1127">Modulation of host ubiquitin pathway by viral deubiquitinase</keyword>
<feature type="region of interest" description="Disordered" evidence="14">
    <location>
        <begin position="227"/>
        <end position="285"/>
    </location>
</feature>
<keyword evidence="5" id="KW-0645">Protease</keyword>
<evidence type="ECO:0000259" key="15">
    <source>
        <dbReference type="PROSITE" id="PS51521"/>
    </source>
</evidence>
<evidence type="ECO:0000256" key="1">
    <source>
        <dbReference type="ARBA" id="ARBA00022562"/>
    </source>
</evidence>
<reference evidence="16" key="1">
    <citation type="journal article" date="2024" name="Microbiome">
        <title>Substantial viral diversity in bats and rodents from East Africa: insights into evolution, recombination, and cocirculation.</title>
        <authorList>
            <person name="Wang D."/>
            <person name="Yang X."/>
            <person name="Ren Z."/>
            <person name="Hu B."/>
            <person name="Zhao H."/>
            <person name="Yang K."/>
            <person name="Shi P."/>
            <person name="Zhang Z."/>
            <person name="Feng Q."/>
            <person name="Nawenja C.V."/>
            <person name="Obanda V."/>
            <person name="Robert K."/>
            <person name="Nalikka B."/>
            <person name="Waruhiu C.N."/>
            <person name="Ochola G.O."/>
            <person name="Onyuok S.O."/>
            <person name="Ochieng H."/>
            <person name="Li B."/>
            <person name="Zhu Y."/>
            <person name="Si H."/>
            <person name="Yin J."/>
            <person name="Kristiansen K."/>
            <person name="Jin X."/>
            <person name="Xu X."/>
            <person name="Xiao M."/>
            <person name="Agwanda B."/>
            <person name="Ommeh S."/>
            <person name="Li J."/>
            <person name="Shi Z.L."/>
        </authorList>
    </citation>
    <scope>NUCLEOTIDE SEQUENCE</scope>
    <source>
        <strain evidence="16">1A/Kenya/BAT2584/2015</strain>
    </source>
</reference>
<protein>
    <submittedName>
        <fullName evidence="16">Large tegument protein</fullName>
    </submittedName>
</protein>
<keyword evidence="8" id="KW-0378">Hydrolase</keyword>
<keyword evidence="9" id="KW-0788">Thiol protease</keyword>
<feature type="compositionally biased region" description="Basic and acidic residues" evidence="14">
    <location>
        <begin position="967"/>
        <end position="979"/>
    </location>
</feature>
<evidence type="ECO:0000256" key="4">
    <source>
        <dbReference type="ARBA" id="ARBA00022662"/>
    </source>
</evidence>
<organism evidence="16">
    <name type="scientific">Cardioderma bat herpesvirus</name>
    <dbReference type="NCBI Taxonomy" id="3141914"/>
    <lineage>
        <taxon>Viruses</taxon>
        <taxon>Duplodnaviria</taxon>
        <taxon>Heunggongvirae</taxon>
        <taxon>Peploviricota</taxon>
        <taxon>Herviviricetes</taxon>
        <taxon>Herpesvirales</taxon>
    </lineage>
</organism>
<evidence type="ECO:0000256" key="2">
    <source>
        <dbReference type="ARBA" id="ARBA00022580"/>
    </source>
</evidence>
<feature type="compositionally biased region" description="Basic and acidic residues" evidence="14">
    <location>
        <begin position="2015"/>
        <end position="2026"/>
    </location>
</feature>
<dbReference type="SUPFAM" id="SSF54001">
    <property type="entry name" value="Cysteine proteinases"/>
    <property type="match status" value="1"/>
</dbReference>
<name>A0AAU7E1Z2_9VIRU</name>
<dbReference type="GO" id="GO:0039648">
    <property type="term" value="P:symbiont-mediated perturbation of host ubiquitin-like protein modification"/>
    <property type="evidence" value="ECO:0007669"/>
    <property type="project" value="UniProtKB-KW"/>
</dbReference>
<dbReference type="Gene3D" id="3.90.70.120">
    <property type="match status" value="1"/>
</dbReference>
<keyword evidence="3" id="KW-0945">Host-virus interaction</keyword>
<evidence type="ECO:0000256" key="13">
    <source>
        <dbReference type="SAM" id="Coils"/>
    </source>
</evidence>
<keyword evidence="1" id="KW-1048">Host nucleus</keyword>
<feature type="region of interest" description="Disordered" evidence="14">
    <location>
        <begin position="2011"/>
        <end position="2081"/>
    </location>
</feature>
<dbReference type="PROSITE" id="PS51521">
    <property type="entry name" value="HTUSP"/>
    <property type="match status" value="1"/>
</dbReference>
<keyword evidence="2" id="KW-0920">Virion tegument</keyword>
<dbReference type="InterPro" id="IPR038765">
    <property type="entry name" value="Papain-like_cys_pep_sf"/>
</dbReference>
<evidence type="ECO:0000256" key="3">
    <source>
        <dbReference type="ARBA" id="ARBA00022581"/>
    </source>
</evidence>
<evidence type="ECO:0000256" key="5">
    <source>
        <dbReference type="ARBA" id="ARBA00022670"/>
    </source>
</evidence>
<reference evidence="16" key="2">
    <citation type="submission" date="2024-02" db="EMBL/GenBank/DDBJ databases">
        <authorList>
            <person name="Hu B."/>
        </authorList>
    </citation>
    <scope>NUCLEOTIDE SEQUENCE</scope>
    <source>
        <strain evidence="16">1A/Kenya/BAT2584/2015</strain>
    </source>
</reference>
<keyword evidence="7" id="KW-0833">Ubl conjugation pathway</keyword>
<dbReference type="GO" id="GO:0006508">
    <property type="term" value="P:proteolysis"/>
    <property type="evidence" value="ECO:0007669"/>
    <property type="project" value="UniProtKB-KW"/>
</dbReference>
<sequence length="2184" mass="246223">MKTYEASYDQSNPVFGARAGSQCMSNCFTYLHVSFLENAPVLEQRKLDAVMQQGAMLDMRVYTQLSETNKAIHPYRLTTEIPRFLVTDRGMTGHALSRPFSGTLETINLDGYACLGLFDFLIHANNRRKPVSMIITVGCITRAVVQTKDATYVFDPHTSNLSLKAAVYECTTVDDTVNIITNFGARGEDFYYDASLVYFVKCAATMALDDLDALVFNEYRDTDISMTVQAPPPQMRSQSPTRQSSSSPTVASADETMQVASDATMEASRGKRSGRKRPMDSKPPIKRKMVTKTPVYFDTAATLPALKLYEEAVDRIEERCSEFIVRAPPGSGWILYSPSGMPFEADFFKERIYYILAQAIDQLSLMGPQPDGVDINKPQAAQRKKAMRESVEAVSGFSQDVDDFVQTLIAHDMDLIELYNNYISKKTSLSYLDTVLAAKMVAVFEKWGPVHAKSVKKWLSTLFSSLKKVKTNALQLYVSSFMQNSPLESNETFICLSSADKHEISESIRANKEDILTRYKGLDDTFQKAMAVIGALGQEPSPSLPSVGAGATVAGKGAKAKSPFVSFSKLPDVSVLDESMRQALKDSAKSRVSEMYGYLSTSFRALANDNHNKIVTGVLPVEDLNSIEAKISMIMQQLPALKDLDVTVDIRWQSLYDNVLFLRDGVHKFAKENVVDEILKLRTEHDAAIKEVDEAMRVDDMLSSIEDMLLDTETVKSEPAVAMIKEQLQELESMDLDDVPDAKQRKQSLVNTIATSQDERDRAYKLVEDMRYDNLTQTVAGMKTSLIMERMLKEEPVFKARFITNVLSILDAAVAKTHDGLTPKDDVFTNITAIINHLPAEEAESGDLYFVRDMVLQMVKKIRAVEAKPDSTLRALTDAVEFFSKNETKLNMIMSIGCGEKVPQIYENVKTKLEQEVLKQREEEWKAKVKGLNVVSAEMLDEVSRSAPTQRVLEQELPKMKESLEKNLETQREKQRQLADKNASSAKKKVTGDLARVSSALRSDTPSTVQLVDVDVVKSMMSQMQDQDTSEILEVFNRDMMASLNEISKKLEEDEKNVLAAIVSGKVREDPKCQEIFSRTKTLHDAVSTILDFHSSLLTAEVTSKMVDVQKDMVFLTKASTGHQKMSDYFNGTKYQKDYADFSAMVDMLERRFRDARNKLMAQCQDLEKRIQSSKHKVNEKDFLISTPDTLTNEEKNRADKLATEAFKRHVKELRVEKESVLKDDVDLAAVKMKAHVELHNSRLQSASARWQELMNKHRLAAPEDVNVDLKKLTDDTVQTVSAIINSAYSNAPYVSSKRTLEWASDLLRDALRELGTHPVQDASEKLNYTAALEKIGVKDTAIQEKINLNAACEKAWSDLQSPGADAGKCIKTIDSCLAQLEPKRIGGGEARYATLKDAANKTKDELAFAKEYEQLTSEYFVLLSSVVNFKYGFDFPMLAKKTQELKTKFAKMAKDKRGTLTDGDDDSLFPDANQQYAVIHPLRFVKGLAAVERRIAQQQAFLDRMVAKQYLVAKTRDEISAVLPAERPKMSKLDEDTRRIILSPTRDEFYQAVDVFGERRVVTKNGTPLGLQLTYGNVVFKLFMYRQAVTPHVDTISLRRITSKHRTLMVNAAITAAIKPNWDRISTFDIKELLQEDSYRTSLTSDVYILANLKLCLYVLTVAWTSSEDEEEPSSRRKHENLKLADFFTLMAAAHPEYIYGILTNPIASSLTYLIRAVDKHHVRAIFTVTENPLPKNLRGVRAYCIERTAWSIMNLKRLLWDSDYMKQVCSEFQVEFTDAGKLLMYSLAVLMLPRDVLQYVWTHFKPSHATHYETLSDYVKFLYEAVHKRWRTANVASSTKQMQSTLEDAVLQKIVLMKEDDVVEDLKTFSETNAVLDYVLGSYVFGIPLTCAIHVSELSSGKRTLVLKGLQNTAYDKDFQNIVKSRNLDFTQALDDTWSGHFLEHSWFVLQNASLRDHLETPLKVSRVPLVVYESDNNTVKWIMYDNRSTVTDDAEAAPEVRIENPFSPLNVDEDRLSDGRDPEFSQLPINTDFLNNAPPELYPSEGGNEDGSQDQFFSPASSPRKACTPPGSVGSERERVYIGLDRTAAPSRSPPKNSVAIDDVDRPVFVRREITSPLPVDEATVIAPEVAETEFEEPPKRTLGNSIAHAIRFLEEAKRRLDELYDTITDTMRKLRIMYLY</sequence>
<keyword evidence="10" id="KW-0946">Virion</keyword>
<evidence type="ECO:0000256" key="11">
    <source>
        <dbReference type="ARBA" id="ARBA00022876"/>
    </source>
</evidence>
<accession>A0AAU7E1Z2</accession>
<feature type="domain" description="Peptidase C76" evidence="15">
    <location>
        <begin position="3"/>
        <end position="221"/>
    </location>
</feature>
<dbReference type="Pfam" id="PF04843">
    <property type="entry name" value="Herpes_teg_N"/>
    <property type="match status" value="1"/>
</dbReference>
<evidence type="ECO:0000256" key="6">
    <source>
        <dbReference type="ARBA" id="ARBA00022737"/>
    </source>
</evidence>
<evidence type="ECO:0000256" key="9">
    <source>
        <dbReference type="ARBA" id="ARBA00022807"/>
    </source>
</evidence>
<dbReference type="EMBL" id="PP711848">
    <property type="protein sequence ID" value="XBH23677.1"/>
    <property type="molecule type" value="Genomic_DNA"/>
</dbReference>
<evidence type="ECO:0000256" key="12">
    <source>
        <dbReference type="ARBA" id="ARBA00023200"/>
    </source>
</evidence>
<proteinExistence type="predicted"/>
<keyword evidence="13" id="KW-0175">Coiled coil</keyword>
<feature type="coiled-coil region" evidence="13">
    <location>
        <begin position="1150"/>
        <end position="1177"/>
    </location>
</feature>
<keyword evidence="4" id="KW-1130">Modulation of host ubiquitin pathway by virus</keyword>
<feature type="compositionally biased region" description="Low complexity" evidence="14">
    <location>
        <begin position="235"/>
        <end position="249"/>
    </location>
</feature>
<evidence type="ECO:0000313" key="16">
    <source>
        <dbReference type="EMBL" id="XBH23677.1"/>
    </source>
</evidence>
<dbReference type="InterPro" id="IPR006928">
    <property type="entry name" value="Herpes_teg_USP"/>
</dbReference>
<evidence type="ECO:0000256" key="10">
    <source>
        <dbReference type="ARBA" id="ARBA00022844"/>
    </source>
</evidence>
<keyword evidence="6" id="KW-0677">Repeat</keyword>
<feature type="region of interest" description="Disordered" evidence="14">
    <location>
        <begin position="967"/>
        <end position="990"/>
    </location>
</feature>